<proteinExistence type="predicted"/>
<dbReference type="GO" id="GO:0046872">
    <property type="term" value="F:metal ion binding"/>
    <property type="evidence" value="ECO:0007669"/>
    <property type="project" value="UniProtKB-KW"/>
</dbReference>
<comment type="caution">
    <text evidence="4">The sequence shown here is derived from an EMBL/GenBank/DDBJ whole genome shotgun (WGS) entry which is preliminary data.</text>
</comment>
<dbReference type="Pfam" id="PF13359">
    <property type="entry name" value="DDE_Tnp_4"/>
    <property type="match status" value="1"/>
</dbReference>
<keyword evidence="5" id="KW-1185">Reference proteome</keyword>
<comment type="cofactor">
    <cofactor evidence="1">
        <name>a divalent metal cation</name>
        <dbReference type="ChEBI" id="CHEBI:60240"/>
    </cofactor>
</comment>
<evidence type="ECO:0000313" key="4">
    <source>
        <dbReference type="EMBL" id="OWY97709.1"/>
    </source>
</evidence>
<evidence type="ECO:0000259" key="3">
    <source>
        <dbReference type="Pfam" id="PF13359"/>
    </source>
</evidence>
<organism evidence="4 5">
    <name type="scientific">Phytophthora megakarya</name>
    <dbReference type="NCBI Taxonomy" id="4795"/>
    <lineage>
        <taxon>Eukaryota</taxon>
        <taxon>Sar</taxon>
        <taxon>Stramenopiles</taxon>
        <taxon>Oomycota</taxon>
        <taxon>Peronosporomycetes</taxon>
        <taxon>Peronosporales</taxon>
        <taxon>Peronosporaceae</taxon>
        <taxon>Phytophthora</taxon>
    </lineage>
</organism>
<evidence type="ECO:0000313" key="5">
    <source>
        <dbReference type="Proteomes" id="UP000198211"/>
    </source>
</evidence>
<dbReference type="InterPro" id="IPR027806">
    <property type="entry name" value="HARBI1_dom"/>
</dbReference>
<dbReference type="AlphaFoldDB" id="A0A225UZZ1"/>
<gene>
    <name evidence="4" type="ORF">PHMEG_00031699</name>
</gene>
<accession>A0A225UZZ1</accession>
<feature type="domain" description="DDE Tnp4" evidence="3">
    <location>
        <begin position="161"/>
        <end position="290"/>
    </location>
</feature>
<name>A0A225UZZ1_9STRA</name>
<dbReference type="Proteomes" id="UP000198211">
    <property type="component" value="Unassembled WGS sequence"/>
</dbReference>
<evidence type="ECO:0000256" key="1">
    <source>
        <dbReference type="ARBA" id="ARBA00001968"/>
    </source>
</evidence>
<keyword evidence="2" id="KW-0479">Metal-binding</keyword>
<protein>
    <recommendedName>
        <fullName evidence="3">DDE Tnp4 domain-containing protein</fullName>
    </recommendedName>
</protein>
<dbReference type="EMBL" id="NBNE01010147">
    <property type="protein sequence ID" value="OWY97709.1"/>
    <property type="molecule type" value="Genomic_DNA"/>
</dbReference>
<reference evidence="5" key="1">
    <citation type="submission" date="2017-03" db="EMBL/GenBank/DDBJ databases">
        <title>Phytopthora megakarya and P. palmivora, two closely related causual agents of cacao black pod achieved similar genome size and gene model numbers by different mechanisms.</title>
        <authorList>
            <person name="Ali S."/>
            <person name="Shao J."/>
            <person name="Larry D.J."/>
            <person name="Kronmiller B."/>
            <person name="Shen D."/>
            <person name="Strem M.D."/>
            <person name="Melnick R.L."/>
            <person name="Guiltinan M.J."/>
            <person name="Tyler B.M."/>
            <person name="Meinhardt L.W."/>
            <person name="Bailey B.A."/>
        </authorList>
    </citation>
    <scope>NUCLEOTIDE SEQUENCE [LARGE SCALE GENOMIC DNA]</scope>
    <source>
        <strain evidence="5">zdho120</strain>
    </source>
</reference>
<dbReference type="OrthoDB" id="120686at2759"/>
<sequence length="296" mass="33742">MWALGRCCAVEDEEVELFLLLELERLTGTPFSYRDRILVPDFRLNVLAMTDSESKDQFRFTTSELQLLVRHLKLPVPVITTEGVRLTALDALADCLRRMTNVGRAPSTLCHAFYFVVEHIEENFSDLLYFDDDRIVRNLDRYCHAIASKNPGGVDGVWGFIDGTVRPVCRPSKGQEALYNGHKRVHAFKFQTVVDPDGIICHLFGPVDGRRHDIYMLRESGLPHVLEGNTDFLGKLIYGDPAYGCTNVFCCPFKGCRVNTPQQEVNRGMSAVRVSVKWSYGQITRNFAYLDFKRHQ</sequence>
<evidence type="ECO:0000256" key="2">
    <source>
        <dbReference type="ARBA" id="ARBA00022723"/>
    </source>
</evidence>